<evidence type="ECO:0000313" key="16">
    <source>
        <dbReference type="EMBL" id="RPB23625.1"/>
    </source>
</evidence>
<comment type="subcellular location">
    <subcellularLocation>
        <location evidence="2">Endoplasmic reticulum lumen</location>
    </subcellularLocation>
</comment>
<dbReference type="PANTHER" id="PTHR11226">
    <property type="entry name" value="UDP-GLUCOSE GLYCOPROTEIN:GLUCOSYLTRANSFERASE"/>
    <property type="match status" value="1"/>
</dbReference>
<feature type="signal peptide" evidence="10">
    <location>
        <begin position="1"/>
        <end position="22"/>
    </location>
</feature>
<dbReference type="GO" id="GO:0003980">
    <property type="term" value="F:UDP-glucose:glycoprotein glucosyltransferase activity"/>
    <property type="evidence" value="ECO:0007669"/>
    <property type="project" value="InterPro"/>
</dbReference>
<dbReference type="Gene3D" id="3.90.550.10">
    <property type="entry name" value="Spore Coat Polysaccharide Biosynthesis Protein SpsA, Chain A"/>
    <property type="match status" value="1"/>
</dbReference>
<evidence type="ECO:0000256" key="10">
    <source>
        <dbReference type="SAM" id="SignalP"/>
    </source>
</evidence>
<sequence length="1512" mass="172027">MRLVSLVASLVVIAQFPQNIVAAPAVTVGLKPSWGAAPFLLELLETAAEEEKDSYFPLLDKIATGEFEKQTTDEALYSRFLQVAQQEGFLTDTVTLSSFNLALSMNSVAPRIEAHYRYYEDTLEPVMGVSYKPRCRVWLQWSQKQHCAKSIESMISTWERFPNDRTELAFDRVLKTKPDVPAAILHADIEDPDFLHFHSILTDFAKRGVLSYRVRYRAPKNPVKRQVLLGGYGAELALKKTDYKVMDDREVQNQNASNEEPVKQEGLADDEEISDIKPLHPKDVTSLGIKAASFIMSSDYKLDSLLRLVQDLPKHSSALSTTEINSALADELIENRDIFLNPGANAIWVNGLQLEDSEINAFALLSTLRRERRFIKKFETLGLTKTQAIELLSHKVIREARQNELPLRFDYRDDIEGGSVIIWLNDLENDERYKGWSTDPKILLRRVYPGQLHQLKRNIHNLVLPLDLTSLEDVSLLTEHLMMFVERGIALRFGIVPVIKSEQSMEQAKLFYYLFDTYGLEPALKYLEKSLEQEKLSKPNKKIFDAVCKESSLKPGKTANSLEDALVSEHVKKMAEDAIKWSKRLGITDIPQVFINGLAVPRTEDWMQQMSGRLSTDVMYLQRKVHEGVAFQGPTSDVTLLDHMLLIGAKRSRNVHIFPEDEVTVNLVDIAELAKAHALVYEKLPALATEQPDKLIDTTVWVVGDFDEKDGYELLRAVAEAQKKAVGISIILINNPELVSERPAFSTLLYQLNVKGLIKTSEQLFQFIELLTEVDEYHDVKSKTWFFNEHIEAGKFWRSCQELLQKAGFKPGQRGLVVNGRVVGPIPAKDDFSAADVKQLFMYEWEKRIMPVLEAADDLGALDNLSSSTNAAILTNLVALTTIPEGSQELFVDPPSMRLNLYDQWRAEHSAIVTGDKHTAIFHIVASIDPTSELAQRYVPILKVLSEMDGVYLRLFLNPERVLNDLTVKRFYRYVLDSKPRFGAEGQLIYPKADFHKMPVDALLTLGLDVPPSWLVTPKVCVFDPDNIQLSSLRGRFRGENLEAIYELRSILIQGHSRDITIGGPPKGAQLVLGNGRDPHFADTIVMANVGYFQFKANPGMWKLSLKDGNSATIFNIDDAGTRGYNNKNHDGNPQLAVVTFQGATIFPRLSRKAGMEAADVLAEPAKLKDTLYYVKEGLRKTDEVLQVIGILKPPKNQVIEKKQADINIFSVASGHLYERFLNIMILSVMKHTDHTVKFWFIDNFLSPSFKDFIPHMAKEYSFEYELITYKWPHWLRGQKEKQREIWGYKILFLDVLFPLDLDKVIFVDADQIVRTDLKELVDLDLQGAPYAFTPMCDSRKEIEGFRFWKQGYWKNFLRGLPYHISALYVVDLKRFRQIAAGDRLRQQYHQLSADPGSLANLDQDLPNHMQQFLPIYSLPQDWLWCETWCSDESLATAKTIDLCNNPMTKEPKLDRARRQVPEWTLYDSEVATLAKRVRNDEESVHHLADSGAEKSKAETPAVEDNDVKDEL</sequence>
<dbReference type="STRING" id="1051890.A0A3N4M003"/>
<comment type="similarity">
    <text evidence="4">Belongs to the glycosyltransferase 8 family.</text>
</comment>
<dbReference type="OrthoDB" id="27683at2759"/>
<dbReference type="CDD" id="cd06432">
    <property type="entry name" value="GT8_HUGT1_C_like"/>
    <property type="match status" value="1"/>
</dbReference>
<gene>
    <name evidence="16" type="ORF">L211DRAFT_786381</name>
</gene>
<evidence type="ECO:0000256" key="8">
    <source>
        <dbReference type="ARBA" id="ARBA00023180"/>
    </source>
</evidence>
<comment type="pathway">
    <text evidence="3">Protein modification; protein glycosylation.</text>
</comment>
<dbReference type="Pfam" id="PF18403">
    <property type="entry name" value="Thioredoxin_15"/>
    <property type="match status" value="1"/>
</dbReference>
<proteinExistence type="inferred from homology"/>
<dbReference type="InterPro" id="IPR040525">
    <property type="entry name" value="UGGT_TRXL_4"/>
</dbReference>
<evidence type="ECO:0000259" key="14">
    <source>
        <dbReference type="Pfam" id="PF18403"/>
    </source>
</evidence>
<dbReference type="UniPathway" id="UPA00378"/>
<evidence type="ECO:0000256" key="9">
    <source>
        <dbReference type="SAM" id="MobiDB-lite"/>
    </source>
</evidence>
<keyword evidence="17" id="KW-1185">Reference proteome</keyword>
<evidence type="ECO:0000256" key="1">
    <source>
        <dbReference type="ARBA" id="ARBA00001913"/>
    </source>
</evidence>
<evidence type="ECO:0000259" key="12">
    <source>
        <dbReference type="Pfam" id="PF18401"/>
    </source>
</evidence>
<dbReference type="GO" id="GO:0036503">
    <property type="term" value="P:ERAD pathway"/>
    <property type="evidence" value="ECO:0007669"/>
    <property type="project" value="TreeGrafter"/>
</dbReference>
<evidence type="ECO:0000256" key="6">
    <source>
        <dbReference type="ARBA" id="ARBA00022729"/>
    </source>
</evidence>
<keyword evidence="7" id="KW-0256">Endoplasmic reticulum</keyword>
<dbReference type="GO" id="GO:0018279">
    <property type="term" value="P:protein N-linked glycosylation via asparagine"/>
    <property type="evidence" value="ECO:0007669"/>
    <property type="project" value="TreeGrafter"/>
</dbReference>
<dbReference type="InterPro" id="IPR040692">
    <property type="entry name" value="UGGT_TRXL_3"/>
</dbReference>
<keyword evidence="5" id="KW-0808">Transferase</keyword>
<dbReference type="FunCoup" id="A0A3N4M003">
    <property type="interactions" value="482"/>
</dbReference>
<dbReference type="Pfam" id="PF18400">
    <property type="entry name" value="Thioredoxin_12"/>
    <property type="match status" value="1"/>
</dbReference>
<evidence type="ECO:0000256" key="2">
    <source>
        <dbReference type="ARBA" id="ARBA00004319"/>
    </source>
</evidence>
<dbReference type="InterPro" id="IPR040693">
    <property type="entry name" value="UGGT_TRXL_1"/>
</dbReference>
<dbReference type="GO" id="GO:0051082">
    <property type="term" value="F:unfolded protein binding"/>
    <property type="evidence" value="ECO:0007669"/>
    <property type="project" value="TreeGrafter"/>
</dbReference>
<evidence type="ECO:0000256" key="4">
    <source>
        <dbReference type="ARBA" id="ARBA00006351"/>
    </source>
</evidence>
<dbReference type="InterPro" id="IPR040694">
    <property type="entry name" value="UGGT_TRXL_2"/>
</dbReference>
<dbReference type="SUPFAM" id="SSF53448">
    <property type="entry name" value="Nucleotide-diphospho-sugar transferases"/>
    <property type="match status" value="1"/>
</dbReference>
<dbReference type="EMBL" id="ML121545">
    <property type="protein sequence ID" value="RPB23625.1"/>
    <property type="molecule type" value="Genomic_DNA"/>
</dbReference>
<evidence type="ECO:0000256" key="5">
    <source>
        <dbReference type="ARBA" id="ARBA00022679"/>
    </source>
</evidence>
<dbReference type="InterPro" id="IPR029044">
    <property type="entry name" value="Nucleotide-diphossugar_trans"/>
</dbReference>
<keyword evidence="6 10" id="KW-0732">Signal</keyword>
<feature type="domain" description="UGGT thioredoxin-like" evidence="12">
    <location>
        <begin position="272"/>
        <end position="403"/>
    </location>
</feature>
<feature type="domain" description="UGGT thioredoxin-like" evidence="13">
    <location>
        <begin position="409"/>
        <end position="654"/>
    </location>
</feature>
<protein>
    <recommendedName>
        <fullName evidence="18">UDP-glucose:glycoprotein glucosyltransferase</fullName>
    </recommendedName>
</protein>
<evidence type="ECO:0000313" key="17">
    <source>
        <dbReference type="Proteomes" id="UP000267821"/>
    </source>
</evidence>
<feature type="compositionally biased region" description="Basic and acidic residues" evidence="9">
    <location>
        <begin position="1478"/>
        <end position="1498"/>
    </location>
</feature>
<dbReference type="Pfam" id="PF18401">
    <property type="entry name" value="Thioredoxin_13"/>
    <property type="match status" value="1"/>
</dbReference>
<dbReference type="Pfam" id="PF06427">
    <property type="entry name" value="UDP-g_GGTase"/>
    <property type="match status" value="1"/>
</dbReference>
<reference evidence="16 17" key="1">
    <citation type="journal article" date="2018" name="Nat. Ecol. Evol.">
        <title>Pezizomycetes genomes reveal the molecular basis of ectomycorrhizal truffle lifestyle.</title>
        <authorList>
            <person name="Murat C."/>
            <person name="Payen T."/>
            <person name="Noel B."/>
            <person name="Kuo A."/>
            <person name="Morin E."/>
            <person name="Chen J."/>
            <person name="Kohler A."/>
            <person name="Krizsan K."/>
            <person name="Balestrini R."/>
            <person name="Da Silva C."/>
            <person name="Montanini B."/>
            <person name="Hainaut M."/>
            <person name="Levati E."/>
            <person name="Barry K.W."/>
            <person name="Belfiori B."/>
            <person name="Cichocki N."/>
            <person name="Clum A."/>
            <person name="Dockter R.B."/>
            <person name="Fauchery L."/>
            <person name="Guy J."/>
            <person name="Iotti M."/>
            <person name="Le Tacon F."/>
            <person name="Lindquist E.A."/>
            <person name="Lipzen A."/>
            <person name="Malagnac F."/>
            <person name="Mello A."/>
            <person name="Molinier V."/>
            <person name="Miyauchi S."/>
            <person name="Poulain J."/>
            <person name="Riccioni C."/>
            <person name="Rubini A."/>
            <person name="Sitrit Y."/>
            <person name="Splivallo R."/>
            <person name="Traeger S."/>
            <person name="Wang M."/>
            <person name="Zifcakova L."/>
            <person name="Wipf D."/>
            <person name="Zambonelli A."/>
            <person name="Paolocci F."/>
            <person name="Nowrousian M."/>
            <person name="Ottonello S."/>
            <person name="Baldrian P."/>
            <person name="Spatafora J.W."/>
            <person name="Henrissat B."/>
            <person name="Nagy L.G."/>
            <person name="Aury J.M."/>
            <person name="Wincker P."/>
            <person name="Grigoriev I.V."/>
            <person name="Bonfante P."/>
            <person name="Martin F.M."/>
        </authorList>
    </citation>
    <scope>NUCLEOTIDE SEQUENCE [LARGE SCALE GENOMIC DNA]</scope>
    <source>
        <strain evidence="16 17">ATCC MYA-4762</strain>
    </source>
</reference>
<dbReference type="Proteomes" id="UP000267821">
    <property type="component" value="Unassembled WGS sequence"/>
</dbReference>
<feature type="domain" description="UGGT thioredoxin-like" evidence="11">
    <location>
        <begin position="36"/>
        <end position="222"/>
    </location>
</feature>
<feature type="chain" id="PRO_5018324516" description="UDP-glucose:glycoprotein glucosyltransferase" evidence="10">
    <location>
        <begin position="23"/>
        <end position="1512"/>
    </location>
</feature>
<dbReference type="InParanoid" id="A0A3N4M003"/>
<evidence type="ECO:0000256" key="3">
    <source>
        <dbReference type="ARBA" id="ARBA00004922"/>
    </source>
</evidence>
<feature type="domain" description="Glucosyltransferase 24 catalytic" evidence="15">
    <location>
        <begin position="1207"/>
        <end position="1473"/>
    </location>
</feature>
<evidence type="ECO:0000259" key="11">
    <source>
        <dbReference type="Pfam" id="PF18400"/>
    </source>
</evidence>
<name>A0A3N4M003_9PEZI</name>
<accession>A0A3N4M003</accession>
<evidence type="ECO:0000259" key="13">
    <source>
        <dbReference type="Pfam" id="PF18402"/>
    </source>
</evidence>
<dbReference type="Pfam" id="PF18404">
    <property type="entry name" value="Glyco_transf_24"/>
    <property type="match status" value="1"/>
</dbReference>
<evidence type="ECO:0000259" key="15">
    <source>
        <dbReference type="Pfam" id="PF18404"/>
    </source>
</evidence>
<dbReference type="InterPro" id="IPR040497">
    <property type="entry name" value="Glyco_transf_24"/>
</dbReference>
<feature type="region of interest" description="Disordered" evidence="9">
    <location>
        <begin position="1478"/>
        <end position="1512"/>
    </location>
</feature>
<organism evidence="16 17">
    <name type="scientific">Terfezia boudieri ATCC MYA-4762</name>
    <dbReference type="NCBI Taxonomy" id="1051890"/>
    <lineage>
        <taxon>Eukaryota</taxon>
        <taxon>Fungi</taxon>
        <taxon>Dikarya</taxon>
        <taxon>Ascomycota</taxon>
        <taxon>Pezizomycotina</taxon>
        <taxon>Pezizomycetes</taxon>
        <taxon>Pezizales</taxon>
        <taxon>Pezizaceae</taxon>
        <taxon>Terfezia</taxon>
    </lineage>
</organism>
<evidence type="ECO:0000256" key="7">
    <source>
        <dbReference type="ARBA" id="ARBA00022824"/>
    </source>
</evidence>
<dbReference type="FunFam" id="3.90.550.10:FF:000065">
    <property type="entry name" value="UDP-glucose:glycoprotein glucosyltransferase, putative"/>
    <property type="match status" value="1"/>
</dbReference>
<comment type="cofactor">
    <cofactor evidence="1">
        <name>Ca(2+)</name>
        <dbReference type="ChEBI" id="CHEBI:29108"/>
    </cofactor>
</comment>
<keyword evidence="8" id="KW-0325">Glycoprotein</keyword>
<dbReference type="Pfam" id="PF18402">
    <property type="entry name" value="Thioredoxin_14"/>
    <property type="match status" value="1"/>
</dbReference>
<feature type="compositionally biased region" description="Acidic residues" evidence="9">
    <location>
        <begin position="1502"/>
        <end position="1512"/>
    </location>
</feature>
<dbReference type="PANTHER" id="PTHR11226:SF0">
    <property type="entry name" value="UDP-GLUCOSE:GLYCOPROTEIN GLUCOSYLTRANSFERASE"/>
    <property type="match status" value="1"/>
</dbReference>
<feature type="domain" description="UDP-glucose:glycoprotein glucosyltransferase thioredoxin-like" evidence="14">
    <location>
        <begin position="669"/>
        <end position="879"/>
    </location>
</feature>
<dbReference type="GO" id="GO:0005788">
    <property type="term" value="C:endoplasmic reticulum lumen"/>
    <property type="evidence" value="ECO:0007669"/>
    <property type="project" value="UniProtKB-SubCell"/>
</dbReference>
<dbReference type="InterPro" id="IPR009448">
    <property type="entry name" value="UDP-g_GGtrans"/>
</dbReference>
<evidence type="ECO:0008006" key="18">
    <source>
        <dbReference type="Google" id="ProtNLM"/>
    </source>
</evidence>